<dbReference type="AlphaFoldDB" id="A0A1V9ZZ84"/>
<organism evidence="1 2">
    <name type="scientific">Thraustotheca clavata</name>
    <dbReference type="NCBI Taxonomy" id="74557"/>
    <lineage>
        <taxon>Eukaryota</taxon>
        <taxon>Sar</taxon>
        <taxon>Stramenopiles</taxon>
        <taxon>Oomycota</taxon>
        <taxon>Saprolegniomycetes</taxon>
        <taxon>Saprolegniales</taxon>
        <taxon>Achlyaceae</taxon>
        <taxon>Thraustotheca</taxon>
    </lineage>
</organism>
<comment type="caution">
    <text evidence="1">The sequence shown here is derived from an EMBL/GenBank/DDBJ whole genome shotgun (WGS) entry which is preliminary data.</text>
</comment>
<reference evidence="1 2" key="1">
    <citation type="journal article" date="2014" name="Genome Biol. Evol.">
        <title>The secreted proteins of Achlya hypogyna and Thraustotheca clavata identify the ancestral oomycete secretome and reveal gene acquisitions by horizontal gene transfer.</title>
        <authorList>
            <person name="Misner I."/>
            <person name="Blouin N."/>
            <person name="Leonard G."/>
            <person name="Richards T.A."/>
            <person name="Lane C.E."/>
        </authorList>
    </citation>
    <scope>NUCLEOTIDE SEQUENCE [LARGE SCALE GENOMIC DNA]</scope>
    <source>
        <strain evidence="1 2">ATCC 34112</strain>
    </source>
</reference>
<dbReference type="OrthoDB" id="73350at2759"/>
<evidence type="ECO:0000313" key="1">
    <source>
        <dbReference type="EMBL" id="OQS03328.1"/>
    </source>
</evidence>
<name>A0A1V9ZZ84_9STRA</name>
<protein>
    <recommendedName>
        <fullName evidence="3">Secreted protein</fullName>
    </recommendedName>
</protein>
<proteinExistence type="predicted"/>
<accession>A0A1V9ZZ84</accession>
<keyword evidence="2" id="KW-1185">Reference proteome</keyword>
<sequence>MSILRTVIPALATVSAAGIYFGIRSIQAAQLTVVNSTLFENYRGNHLDVYQTTFDTPIDIRKFASCFFRSPVFQAERIVLKLFGYGDIVDDSIDALKFEPQDEVVVFQVVERKSDEMVFAWKLSSTTFGNSWFHVDENGHTLHYGTTMSTSKPIPFLILNCHLLYAQIVLASARYQYNKESTK</sequence>
<gene>
    <name evidence="1" type="ORF">THRCLA_04376</name>
</gene>
<evidence type="ECO:0000313" key="2">
    <source>
        <dbReference type="Proteomes" id="UP000243217"/>
    </source>
</evidence>
<dbReference type="EMBL" id="JNBS01000931">
    <property type="protein sequence ID" value="OQS03328.1"/>
    <property type="molecule type" value="Genomic_DNA"/>
</dbReference>
<evidence type="ECO:0008006" key="3">
    <source>
        <dbReference type="Google" id="ProtNLM"/>
    </source>
</evidence>
<dbReference type="Proteomes" id="UP000243217">
    <property type="component" value="Unassembled WGS sequence"/>
</dbReference>